<evidence type="ECO:0000313" key="1">
    <source>
        <dbReference type="EMBL" id="RNA10593.1"/>
    </source>
</evidence>
<accession>A0A3M7QH78</accession>
<keyword evidence="2" id="KW-1185">Reference proteome</keyword>
<reference evidence="1 2" key="1">
    <citation type="journal article" date="2018" name="Sci. Rep.">
        <title>Genomic signatures of local adaptation to the degree of environmental predictability in rotifers.</title>
        <authorList>
            <person name="Franch-Gras L."/>
            <person name="Hahn C."/>
            <person name="Garcia-Roger E.M."/>
            <person name="Carmona M.J."/>
            <person name="Serra M."/>
            <person name="Gomez A."/>
        </authorList>
    </citation>
    <scope>NUCLEOTIDE SEQUENCE [LARGE SCALE GENOMIC DNA]</scope>
    <source>
        <strain evidence="1">HYR1</strain>
    </source>
</reference>
<dbReference type="Proteomes" id="UP000276133">
    <property type="component" value="Unassembled WGS sequence"/>
</dbReference>
<proteinExistence type="predicted"/>
<gene>
    <name evidence="1" type="ORF">BpHYR1_044806</name>
</gene>
<evidence type="ECO:0000313" key="2">
    <source>
        <dbReference type="Proteomes" id="UP000276133"/>
    </source>
</evidence>
<dbReference type="AlphaFoldDB" id="A0A3M7QH78"/>
<protein>
    <submittedName>
        <fullName evidence="1">Uncharacterized protein</fullName>
    </submittedName>
</protein>
<organism evidence="1 2">
    <name type="scientific">Brachionus plicatilis</name>
    <name type="common">Marine rotifer</name>
    <name type="synonym">Brachionus muelleri</name>
    <dbReference type="NCBI Taxonomy" id="10195"/>
    <lineage>
        <taxon>Eukaryota</taxon>
        <taxon>Metazoa</taxon>
        <taxon>Spiralia</taxon>
        <taxon>Gnathifera</taxon>
        <taxon>Rotifera</taxon>
        <taxon>Eurotatoria</taxon>
        <taxon>Monogononta</taxon>
        <taxon>Pseudotrocha</taxon>
        <taxon>Ploima</taxon>
        <taxon>Brachionidae</taxon>
        <taxon>Brachionus</taxon>
    </lineage>
</organism>
<sequence length="157" mass="18332">MEFFITVGFDSSILLNRNKFFTHLISPFILPHHLKHLDRILGLPFRKSWLRHCPQPQSFSCYLSISHTTSQILNLFLISGGGMIFMFKTIRKYCVFLLCNKNISKNFIVRPGLNKSQEKKSEQVKTQVSSSLDLHLTYDFYTSLCDSDIYHQKFFGN</sequence>
<name>A0A3M7QH78_BRAPC</name>
<comment type="caution">
    <text evidence="1">The sequence shown here is derived from an EMBL/GenBank/DDBJ whole genome shotgun (WGS) entry which is preliminary data.</text>
</comment>
<dbReference type="EMBL" id="REGN01006156">
    <property type="protein sequence ID" value="RNA10593.1"/>
    <property type="molecule type" value="Genomic_DNA"/>
</dbReference>